<protein>
    <submittedName>
        <fullName evidence="1">Gluconate 2-dehydrogenase subunit 3 family protein</fullName>
    </submittedName>
</protein>
<comment type="caution">
    <text evidence="1">The sequence shown here is derived from an EMBL/GenBank/DDBJ whole genome shotgun (WGS) entry which is preliminary data.</text>
</comment>
<name>A0ABW4ZWI6_9BACL</name>
<dbReference type="RefSeq" id="WP_386045070.1">
    <property type="nucleotide sequence ID" value="NZ_JBHUIO010000005.1"/>
</dbReference>
<dbReference type="Pfam" id="PF13618">
    <property type="entry name" value="Gluconate_2-dh3"/>
    <property type="match status" value="1"/>
</dbReference>
<evidence type="ECO:0000313" key="1">
    <source>
        <dbReference type="EMBL" id="MFD2169709.1"/>
    </source>
</evidence>
<evidence type="ECO:0000313" key="2">
    <source>
        <dbReference type="Proteomes" id="UP001597343"/>
    </source>
</evidence>
<dbReference type="EMBL" id="JBHUIO010000005">
    <property type="protein sequence ID" value="MFD2169709.1"/>
    <property type="molecule type" value="Genomic_DNA"/>
</dbReference>
<gene>
    <name evidence="1" type="ORF">ACFSOY_06840</name>
</gene>
<organism evidence="1 2">
    <name type="scientific">Tumebacillus lipolyticus</name>
    <dbReference type="NCBI Taxonomy" id="1280370"/>
    <lineage>
        <taxon>Bacteria</taxon>
        <taxon>Bacillati</taxon>
        <taxon>Bacillota</taxon>
        <taxon>Bacilli</taxon>
        <taxon>Bacillales</taxon>
        <taxon>Alicyclobacillaceae</taxon>
        <taxon>Tumebacillus</taxon>
    </lineage>
</organism>
<sequence>MDNRTNYPNYDVMDEQAHWDAHTRQIVQKRLATPGSFAKLTSEEVDAIRAMAALLVDDGRSFLLDYIVDHFNAKLISDSGEGQRQAGVPELHALLKQGLAALEALAQKRNASSYPALRPQLQLELLMELEDGTVKLIAPNGDQIPARAFFQKMLTETVSAYYSHPTVWSEIGYGGPAYPRGYVRSELGLTDPWEARKDG</sequence>
<keyword evidence="2" id="KW-1185">Reference proteome</keyword>
<dbReference type="InterPro" id="IPR027056">
    <property type="entry name" value="Gluconate_2DH_su3"/>
</dbReference>
<proteinExistence type="predicted"/>
<accession>A0ABW4ZWI6</accession>
<reference evidence="2" key="1">
    <citation type="journal article" date="2019" name="Int. J. Syst. Evol. Microbiol.">
        <title>The Global Catalogue of Microorganisms (GCM) 10K type strain sequencing project: providing services to taxonomists for standard genome sequencing and annotation.</title>
        <authorList>
            <consortium name="The Broad Institute Genomics Platform"/>
            <consortium name="The Broad Institute Genome Sequencing Center for Infectious Disease"/>
            <person name="Wu L."/>
            <person name="Ma J."/>
        </authorList>
    </citation>
    <scope>NUCLEOTIDE SEQUENCE [LARGE SCALE GENOMIC DNA]</scope>
    <source>
        <strain evidence="2">CGMCC 1.13574</strain>
    </source>
</reference>
<dbReference type="Proteomes" id="UP001597343">
    <property type="component" value="Unassembled WGS sequence"/>
</dbReference>